<accession>A0A7W5ZFB5</accession>
<keyword evidence="2" id="KW-1185">Reference proteome</keyword>
<dbReference type="AlphaFoldDB" id="A0A7W5ZFB5"/>
<organism evidence="1 2">
    <name type="scientific">Runella defluvii</name>
    <dbReference type="NCBI Taxonomy" id="370973"/>
    <lineage>
        <taxon>Bacteria</taxon>
        <taxon>Pseudomonadati</taxon>
        <taxon>Bacteroidota</taxon>
        <taxon>Cytophagia</taxon>
        <taxon>Cytophagales</taxon>
        <taxon>Spirosomataceae</taxon>
        <taxon>Runella</taxon>
    </lineage>
</organism>
<proteinExistence type="predicted"/>
<dbReference type="EMBL" id="JACIBY010000001">
    <property type="protein sequence ID" value="MBB3836283.1"/>
    <property type="molecule type" value="Genomic_DNA"/>
</dbReference>
<dbReference type="Proteomes" id="UP000541352">
    <property type="component" value="Unassembled WGS sequence"/>
</dbReference>
<sequence length="67" mass="8054">MTAKLTNVQIELLRTFAYELSEEELTELKKVLVAFFAKRIRQRTSRLWEEKGYTAQTMQDWLNDENQ</sequence>
<gene>
    <name evidence="1" type="ORF">FHS57_000265</name>
</gene>
<protein>
    <submittedName>
        <fullName evidence="1">Uncharacterized protein</fullName>
    </submittedName>
</protein>
<reference evidence="1 2" key="1">
    <citation type="submission" date="2020-08" db="EMBL/GenBank/DDBJ databases">
        <title>Genomic Encyclopedia of Type Strains, Phase IV (KMG-IV): sequencing the most valuable type-strain genomes for metagenomic binning, comparative biology and taxonomic classification.</title>
        <authorList>
            <person name="Goeker M."/>
        </authorList>
    </citation>
    <scope>NUCLEOTIDE SEQUENCE [LARGE SCALE GENOMIC DNA]</scope>
    <source>
        <strain evidence="1 2">DSM 17976</strain>
    </source>
</reference>
<name>A0A7W5ZFB5_9BACT</name>
<comment type="caution">
    <text evidence="1">The sequence shown here is derived from an EMBL/GenBank/DDBJ whole genome shotgun (WGS) entry which is preliminary data.</text>
</comment>
<evidence type="ECO:0000313" key="1">
    <source>
        <dbReference type="EMBL" id="MBB3836283.1"/>
    </source>
</evidence>
<evidence type="ECO:0000313" key="2">
    <source>
        <dbReference type="Proteomes" id="UP000541352"/>
    </source>
</evidence>
<dbReference type="RefSeq" id="WP_183971055.1">
    <property type="nucleotide sequence ID" value="NZ_JACIBY010000001.1"/>
</dbReference>